<dbReference type="OrthoDB" id="1194521at2759"/>
<dbReference type="Proteomes" id="UP000663760">
    <property type="component" value="Chromosome 13"/>
</dbReference>
<gene>
    <name evidence="1" type="ORF">SI8410_13017733</name>
</gene>
<dbReference type="AlphaFoldDB" id="A0A7I8LCP5"/>
<keyword evidence="2" id="KW-1185">Reference proteome</keyword>
<protein>
    <submittedName>
        <fullName evidence="1">Uncharacterized protein</fullName>
    </submittedName>
</protein>
<evidence type="ECO:0000313" key="1">
    <source>
        <dbReference type="EMBL" id="CAA7407055.1"/>
    </source>
</evidence>
<sequence>MAAQHQPSPWYAHIVNFLEEECKMKWKIKNEVEHTSLKCGWSITQTKRHAFKSKSTK</sequence>
<proteinExistence type="predicted"/>
<reference evidence="1" key="1">
    <citation type="submission" date="2020-02" db="EMBL/GenBank/DDBJ databases">
        <authorList>
            <person name="Scholz U."/>
            <person name="Mascher M."/>
            <person name="Fiebig A."/>
        </authorList>
    </citation>
    <scope>NUCLEOTIDE SEQUENCE</scope>
</reference>
<name>A0A7I8LCP5_SPIIN</name>
<organism evidence="1 2">
    <name type="scientific">Spirodela intermedia</name>
    <name type="common">Intermediate duckweed</name>
    <dbReference type="NCBI Taxonomy" id="51605"/>
    <lineage>
        <taxon>Eukaryota</taxon>
        <taxon>Viridiplantae</taxon>
        <taxon>Streptophyta</taxon>
        <taxon>Embryophyta</taxon>
        <taxon>Tracheophyta</taxon>
        <taxon>Spermatophyta</taxon>
        <taxon>Magnoliopsida</taxon>
        <taxon>Liliopsida</taxon>
        <taxon>Araceae</taxon>
        <taxon>Lemnoideae</taxon>
        <taxon>Spirodela</taxon>
    </lineage>
</organism>
<accession>A0A7I8LCP5</accession>
<evidence type="ECO:0000313" key="2">
    <source>
        <dbReference type="Proteomes" id="UP000663760"/>
    </source>
</evidence>
<dbReference type="EMBL" id="LR746276">
    <property type="protein sequence ID" value="CAA7407055.1"/>
    <property type="molecule type" value="Genomic_DNA"/>
</dbReference>